<dbReference type="RefSeq" id="WP_025358447.1">
    <property type="nucleotide sequence ID" value="NZ_BAAABQ010000065.1"/>
</dbReference>
<sequence>MPTADATLAHRFLHAFTTDDAAALRELFTEDAWWSMPGEGTISDRIEGADAVVARAMAIRGNGVRTELLHVLVGQDGVALSLHNTATKPDGRVLDEHLATVLTVRGDKIAGIDTYLSDVPGMSAFFR</sequence>
<dbReference type="Proteomes" id="UP000517916">
    <property type="component" value="Unassembled WGS sequence"/>
</dbReference>
<evidence type="ECO:0000259" key="1">
    <source>
        <dbReference type="Pfam" id="PF12680"/>
    </source>
</evidence>
<reference evidence="2 3" key="1">
    <citation type="submission" date="2020-08" db="EMBL/GenBank/DDBJ databases">
        <title>Genomic Encyclopedia of Archaeal and Bacterial Type Strains, Phase II (KMG-II): from individual species to whole genera.</title>
        <authorList>
            <person name="Goeker M."/>
        </authorList>
    </citation>
    <scope>NUCLEOTIDE SEQUENCE [LARGE SCALE GENOMIC DNA]</scope>
    <source>
        <strain evidence="2 3">DSM 43850</strain>
    </source>
</reference>
<feature type="domain" description="SnoaL-like" evidence="1">
    <location>
        <begin position="10"/>
        <end position="110"/>
    </location>
</feature>
<dbReference type="EMBL" id="JACJID010000001">
    <property type="protein sequence ID" value="MBA8924044.1"/>
    <property type="molecule type" value="Genomic_DNA"/>
</dbReference>
<dbReference type="InterPro" id="IPR032710">
    <property type="entry name" value="NTF2-like_dom_sf"/>
</dbReference>
<dbReference type="Gene3D" id="3.10.450.50">
    <property type="match status" value="1"/>
</dbReference>
<protein>
    <recommendedName>
        <fullName evidence="1">SnoaL-like domain-containing protein</fullName>
    </recommendedName>
</protein>
<dbReference type="SUPFAM" id="SSF54427">
    <property type="entry name" value="NTF2-like"/>
    <property type="match status" value="1"/>
</dbReference>
<evidence type="ECO:0000313" key="2">
    <source>
        <dbReference type="EMBL" id="MBA8924044.1"/>
    </source>
</evidence>
<gene>
    <name evidence="2" type="ORF">BC739_001241</name>
</gene>
<dbReference type="InterPro" id="IPR037401">
    <property type="entry name" value="SnoaL-like"/>
</dbReference>
<evidence type="ECO:0000313" key="3">
    <source>
        <dbReference type="Proteomes" id="UP000517916"/>
    </source>
</evidence>
<organism evidence="2 3">
    <name type="scientific">Kutzneria viridogrisea</name>
    <dbReference type="NCBI Taxonomy" id="47990"/>
    <lineage>
        <taxon>Bacteria</taxon>
        <taxon>Bacillati</taxon>
        <taxon>Actinomycetota</taxon>
        <taxon>Actinomycetes</taxon>
        <taxon>Pseudonocardiales</taxon>
        <taxon>Pseudonocardiaceae</taxon>
        <taxon>Kutzneria</taxon>
    </lineage>
</organism>
<name>A0ABR6BB22_9PSEU</name>
<proteinExistence type="predicted"/>
<accession>A0ABR6BB22</accession>
<dbReference type="Pfam" id="PF12680">
    <property type="entry name" value="SnoaL_2"/>
    <property type="match status" value="1"/>
</dbReference>
<comment type="caution">
    <text evidence="2">The sequence shown here is derived from an EMBL/GenBank/DDBJ whole genome shotgun (WGS) entry which is preliminary data.</text>
</comment>
<keyword evidence="3" id="KW-1185">Reference proteome</keyword>